<dbReference type="EMBL" id="JASNWA010000003">
    <property type="protein sequence ID" value="KAK3178321.1"/>
    <property type="molecule type" value="Genomic_DNA"/>
</dbReference>
<dbReference type="InterPro" id="IPR027417">
    <property type="entry name" value="P-loop_NTPase"/>
</dbReference>
<dbReference type="AlphaFoldDB" id="A0AAD9ZFR9"/>
<reference evidence="2" key="1">
    <citation type="submission" date="2022-11" db="EMBL/GenBank/DDBJ databases">
        <title>Chromosomal genome sequence assembly and mating type (MAT) locus characterization of the leprose asexual lichenized fungus Lepraria neglecta (Nyl.) Erichsen.</title>
        <authorList>
            <person name="Allen J.L."/>
            <person name="Pfeffer B."/>
        </authorList>
    </citation>
    <scope>NUCLEOTIDE SEQUENCE</scope>
    <source>
        <strain evidence="2">Allen 5258</strain>
    </source>
</reference>
<dbReference type="SUPFAM" id="SSF52540">
    <property type="entry name" value="P-loop containing nucleoside triphosphate hydrolases"/>
    <property type="match status" value="1"/>
</dbReference>
<accession>A0AAD9ZFR9</accession>
<comment type="caution">
    <text evidence="2">The sequence shown here is derived from an EMBL/GenBank/DDBJ whole genome shotgun (WGS) entry which is preliminary data.</text>
</comment>
<dbReference type="Pfam" id="PF13191">
    <property type="entry name" value="AAA_16"/>
    <property type="match status" value="1"/>
</dbReference>
<dbReference type="Gene3D" id="3.40.50.300">
    <property type="entry name" value="P-loop containing nucleotide triphosphate hydrolases"/>
    <property type="match status" value="1"/>
</dbReference>
<keyword evidence="3" id="KW-1185">Reference proteome</keyword>
<sequence length="256" mass="29330">MLLSFFRQIQKFTAFFATNMASQYNFSRDNSFDQLMYTHDLSSRTQSFGGDVIAIHDEDFWRPLTQQYDTFLRDVSDDFEHIDKLAQMGQTRSRYEEVVRLQSLLSLTSGSFEEQAKLPCAMLPFDKTSRFYNRHGYLEQIEDFLSSGAAGLRSIALYGLGGVGKSTVAREYAQSKAQILDAILWLPEAHINHHAENRVDVLNWLQMTKSEWLMAFDNAEDVDLLLQYWPLASRGTVIATTRNHTLAFEPAQSGIE</sequence>
<feature type="domain" description="Orc1-like AAA ATPase" evidence="1">
    <location>
        <begin position="130"/>
        <end position="237"/>
    </location>
</feature>
<name>A0AAD9ZFR9_9LECA</name>
<protein>
    <recommendedName>
        <fullName evidence="1">Orc1-like AAA ATPase domain-containing protein</fullName>
    </recommendedName>
</protein>
<organism evidence="2 3">
    <name type="scientific">Lepraria neglecta</name>
    <dbReference type="NCBI Taxonomy" id="209136"/>
    <lineage>
        <taxon>Eukaryota</taxon>
        <taxon>Fungi</taxon>
        <taxon>Dikarya</taxon>
        <taxon>Ascomycota</taxon>
        <taxon>Pezizomycotina</taxon>
        <taxon>Lecanoromycetes</taxon>
        <taxon>OSLEUM clade</taxon>
        <taxon>Lecanoromycetidae</taxon>
        <taxon>Lecanorales</taxon>
        <taxon>Lecanorineae</taxon>
        <taxon>Stereocaulaceae</taxon>
        <taxon>Lepraria</taxon>
    </lineage>
</organism>
<evidence type="ECO:0000313" key="3">
    <source>
        <dbReference type="Proteomes" id="UP001276659"/>
    </source>
</evidence>
<proteinExistence type="predicted"/>
<dbReference type="Proteomes" id="UP001276659">
    <property type="component" value="Unassembled WGS sequence"/>
</dbReference>
<gene>
    <name evidence="2" type="ORF">OEA41_000454</name>
</gene>
<evidence type="ECO:0000313" key="2">
    <source>
        <dbReference type="EMBL" id="KAK3178321.1"/>
    </source>
</evidence>
<dbReference type="InterPro" id="IPR041664">
    <property type="entry name" value="AAA_16"/>
</dbReference>
<evidence type="ECO:0000259" key="1">
    <source>
        <dbReference type="Pfam" id="PF13191"/>
    </source>
</evidence>